<evidence type="ECO:0000313" key="3">
    <source>
        <dbReference type="Proteomes" id="UP000235672"/>
    </source>
</evidence>
<name>A0A2J6PEW2_9HELO</name>
<feature type="transmembrane region" description="Helical" evidence="1">
    <location>
        <begin position="12"/>
        <end position="34"/>
    </location>
</feature>
<proteinExistence type="predicted"/>
<evidence type="ECO:0000313" key="2">
    <source>
        <dbReference type="EMBL" id="PMD12533.1"/>
    </source>
</evidence>
<keyword evidence="1" id="KW-1133">Transmembrane helix</keyword>
<keyword evidence="1" id="KW-0812">Transmembrane</keyword>
<gene>
    <name evidence="2" type="ORF">NA56DRAFT_756540</name>
</gene>
<protein>
    <submittedName>
        <fullName evidence="2">Uncharacterized protein</fullName>
    </submittedName>
</protein>
<keyword evidence="3" id="KW-1185">Reference proteome</keyword>
<keyword evidence="1" id="KW-0472">Membrane</keyword>
<organism evidence="2 3">
    <name type="scientific">Hyaloscypha hepaticicola</name>
    <dbReference type="NCBI Taxonomy" id="2082293"/>
    <lineage>
        <taxon>Eukaryota</taxon>
        <taxon>Fungi</taxon>
        <taxon>Dikarya</taxon>
        <taxon>Ascomycota</taxon>
        <taxon>Pezizomycotina</taxon>
        <taxon>Leotiomycetes</taxon>
        <taxon>Helotiales</taxon>
        <taxon>Hyaloscyphaceae</taxon>
        <taxon>Hyaloscypha</taxon>
    </lineage>
</organism>
<sequence>MTTLWPHRISSFVPVSLVEVPVLHVLLMLLILVAEASDKYPKRYEIIAHGATPSATSMTPDSHVPIKGESVNSSDLKDPTPSVSYFEPWLSFLPHARNFKAFAPNPNHRGQRGSNGKCPKDFQDAINRHSQAWPQVYLDRLFAHIETRQEGLARSGPKQEQLVGGLW</sequence>
<evidence type="ECO:0000256" key="1">
    <source>
        <dbReference type="SAM" id="Phobius"/>
    </source>
</evidence>
<accession>A0A2J6PEW2</accession>
<dbReference type="AlphaFoldDB" id="A0A2J6PEW2"/>
<dbReference type="Proteomes" id="UP000235672">
    <property type="component" value="Unassembled WGS sequence"/>
</dbReference>
<reference evidence="2 3" key="1">
    <citation type="submission" date="2016-05" db="EMBL/GenBank/DDBJ databases">
        <title>A degradative enzymes factory behind the ericoid mycorrhizal symbiosis.</title>
        <authorList>
            <consortium name="DOE Joint Genome Institute"/>
            <person name="Martino E."/>
            <person name="Morin E."/>
            <person name="Grelet G."/>
            <person name="Kuo A."/>
            <person name="Kohler A."/>
            <person name="Daghino S."/>
            <person name="Barry K."/>
            <person name="Choi C."/>
            <person name="Cichocki N."/>
            <person name="Clum A."/>
            <person name="Copeland A."/>
            <person name="Hainaut M."/>
            <person name="Haridas S."/>
            <person name="Labutti K."/>
            <person name="Lindquist E."/>
            <person name="Lipzen A."/>
            <person name="Khouja H.-R."/>
            <person name="Murat C."/>
            <person name="Ohm R."/>
            <person name="Olson A."/>
            <person name="Spatafora J."/>
            <person name="Veneault-Fourrey C."/>
            <person name="Henrissat B."/>
            <person name="Grigoriev I."/>
            <person name="Martin F."/>
            <person name="Perotto S."/>
        </authorList>
    </citation>
    <scope>NUCLEOTIDE SEQUENCE [LARGE SCALE GENOMIC DNA]</scope>
    <source>
        <strain evidence="2 3">UAMH 7357</strain>
    </source>
</reference>
<dbReference type="EMBL" id="KZ613548">
    <property type="protein sequence ID" value="PMD12533.1"/>
    <property type="molecule type" value="Genomic_DNA"/>
</dbReference>